<name>A0ABY8CRK0_9HYPH</name>
<accession>A0ABY8CRK0</accession>
<dbReference type="EMBL" id="CP120370">
    <property type="protein sequence ID" value="WEX80812.1"/>
    <property type="molecule type" value="Genomic_DNA"/>
</dbReference>
<sequence>MLEGPKEFAESSNGDKWFLEHDRAAGEHIVIHRANIASGGTETRWSISGFLEVAGDHPQGQALREALRDIRSLEGEPRSEASLIEPRPSSWFPWFIKSDRAED</sequence>
<protein>
    <submittedName>
        <fullName evidence="1">Uncharacterized protein</fullName>
    </submittedName>
</protein>
<dbReference type="Proteomes" id="UP001235547">
    <property type="component" value="Chromosome 2"/>
</dbReference>
<organism evidence="1 2">
    <name type="scientific">Sinorhizobium numidicum</name>
    <dbReference type="NCBI Taxonomy" id="680248"/>
    <lineage>
        <taxon>Bacteria</taxon>
        <taxon>Pseudomonadati</taxon>
        <taxon>Pseudomonadota</taxon>
        <taxon>Alphaproteobacteria</taxon>
        <taxon>Hyphomicrobiales</taxon>
        <taxon>Rhizobiaceae</taxon>
        <taxon>Sinorhizobium/Ensifer group</taxon>
        <taxon>Sinorhizobium</taxon>
    </lineage>
</organism>
<evidence type="ECO:0000313" key="1">
    <source>
        <dbReference type="EMBL" id="WEX80812.1"/>
    </source>
</evidence>
<dbReference type="RefSeq" id="WP_280731529.1">
    <property type="nucleotide sequence ID" value="NZ_CP120367.1"/>
</dbReference>
<reference evidence="1 2" key="1">
    <citation type="submission" date="2023-03" db="EMBL/GenBank/DDBJ databases">
        <authorList>
            <person name="Kaur S."/>
            <person name="Espinosa-Saiz D."/>
            <person name="Velazquez E."/>
            <person name="Menendez E."/>
            <person name="diCenzo G.C."/>
        </authorList>
    </citation>
    <scope>NUCLEOTIDE SEQUENCE [LARGE SCALE GENOMIC DNA]</scope>
    <source>
        <strain evidence="1 2">LMG 27395</strain>
    </source>
</reference>
<proteinExistence type="predicted"/>
<evidence type="ECO:0000313" key="2">
    <source>
        <dbReference type="Proteomes" id="UP001235547"/>
    </source>
</evidence>
<gene>
    <name evidence="1" type="ORF">PYH38_000108</name>
</gene>
<keyword evidence="2" id="KW-1185">Reference proteome</keyword>